<dbReference type="GO" id="GO:0000209">
    <property type="term" value="P:protein polyubiquitination"/>
    <property type="evidence" value="ECO:0007669"/>
    <property type="project" value="TreeGrafter"/>
</dbReference>
<organism evidence="6">
    <name type="scientific">Aceria tosichella</name>
    <name type="common">wheat curl mite</name>
    <dbReference type="NCBI Taxonomy" id="561515"/>
    <lineage>
        <taxon>Eukaryota</taxon>
        <taxon>Metazoa</taxon>
        <taxon>Ecdysozoa</taxon>
        <taxon>Arthropoda</taxon>
        <taxon>Chelicerata</taxon>
        <taxon>Arachnida</taxon>
        <taxon>Acari</taxon>
        <taxon>Acariformes</taxon>
        <taxon>Trombidiformes</taxon>
        <taxon>Prostigmata</taxon>
        <taxon>Eupodina</taxon>
        <taxon>Eriophyoidea</taxon>
        <taxon>Eriophyidae</taxon>
        <taxon>Eriophyinae</taxon>
        <taxon>Aceriini</taxon>
        <taxon>Aceria</taxon>
    </lineage>
</organism>
<dbReference type="InterPro" id="IPR048575">
    <property type="entry name" value="Roquin_1_2-like_ROQ"/>
</dbReference>
<sequence length="333" mass="38525">MNVTKSLDDADKRIFGNIEVVLKSFASLLEEQTVHLSPQLSRRLTQLLTSFANPSNVYEIFNRISSLFQRLLLELIQAQFSTKQREQDLIRLVENKGCSIKYPELTDRVIELLIRLYKAAVQYSDTSLERRNLIKYIMKELGPNYKQRQVERVIQTIYRCSCFHVTQRDGHPSRLKLKENLCDASELRHQLDVELINMAKAESIRLCPESWAYLLHGRSTPENISRMQSILDKQTTSIEVGELEVAIQKSGDRLCLFPFMNDLHYVQNLIIELGLSLSMKPPDPPAMGSVGHDIQNEHCDNLQKAVEIMEKLLDLKYLFVVRQHRSRLTNIPT</sequence>
<keyword evidence="3" id="KW-0808">Transferase</keyword>
<evidence type="ECO:0000259" key="5">
    <source>
        <dbReference type="Pfam" id="PF21206"/>
    </source>
</evidence>
<evidence type="ECO:0000313" key="6">
    <source>
        <dbReference type="EMBL" id="MDE51200.1"/>
    </source>
</evidence>
<dbReference type="EC" id="2.3.2.27" evidence="2"/>
<dbReference type="InterPro" id="IPR052249">
    <property type="entry name" value="Roquin_domain"/>
</dbReference>
<proteinExistence type="predicted"/>
<accession>A0A6G1SMS4</accession>
<dbReference type="Pfam" id="PF21206">
    <property type="entry name" value="Roquin_1_2-like_ROQ"/>
    <property type="match status" value="1"/>
</dbReference>
<dbReference type="InterPro" id="IPR041523">
    <property type="entry name" value="ROQ_II"/>
</dbReference>
<gene>
    <name evidence="6" type="primary">Rc3h1</name>
    <name evidence="6" type="ORF">g.1576</name>
</gene>
<evidence type="ECO:0000256" key="3">
    <source>
        <dbReference type="ARBA" id="ARBA00022679"/>
    </source>
</evidence>
<dbReference type="GO" id="GO:0035613">
    <property type="term" value="F:RNA stem-loop binding"/>
    <property type="evidence" value="ECO:0007669"/>
    <property type="project" value="TreeGrafter"/>
</dbReference>
<reference evidence="6" key="1">
    <citation type="submission" date="2018-10" db="EMBL/GenBank/DDBJ databases">
        <title>Transcriptome assembly of Aceria tosichella (Wheat curl mite) Type 2.</title>
        <authorList>
            <person name="Scully E.D."/>
            <person name="Geib S.M."/>
            <person name="Palmer N.A."/>
            <person name="Gupta A.K."/>
            <person name="Sarath G."/>
            <person name="Tatineni S."/>
        </authorList>
    </citation>
    <scope>NUCLEOTIDE SEQUENCE</scope>
    <source>
        <strain evidence="6">LincolnNE</strain>
    </source>
</reference>
<feature type="domain" description="Roquin 1/2-like ROQ" evidence="5">
    <location>
        <begin position="92"/>
        <end position="173"/>
    </location>
</feature>
<evidence type="ECO:0000256" key="1">
    <source>
        <dbReference type="ARBA" id="ARBA00000900"/>
    </source>
</evidence>
<dbReference type="AlphaFoldDB" id="A0A6G1SMS4"/>
<dbReference type="EMBL" id="GGYP01006429">
    <property type="protein sequence ID" value="MDE51200.1"/>
    <property type="molecule type" value="Transcribed_RNA"/>
</dbReference>
<protein>
    <recommendedName>
        <fullName evidence="2">RING-type E3 ubiquitin transferase</fullName>
        <ecNumber evidence="2">2.3.2.27</ecNumber>
    </recommendedName>
</protein>
<name>A0A6G1SMS4_9ACAR</name>
<dbReference type="PANTHER" id="PTHR13139:SF54">
    <property type="entry name" value="RING-TYPE E3 UBIQUITIN TRANSFERASE"/>
    <property type="match status" value="1"/>
</dbReference>
<dbReference type="PANTHER" id="PTHR13139">
    <property type="entry name" value="RING FINGER AND CCCH-TYPE ZINC FINGER DOMAIN-CONTAINING PROTEIN"/>
    <property type="match status" value="1"/>
</dbReference>
<evidence type="ECO:0000259" key="4">
    <source>
        <dbReference type="Pfam" id="PF18386"/>
    </source>
</evidence>
<dbReference type="GO" id="GO:0006511">
    <property type="term" value="P:ubiquitin-dependent protein catabolic process"/>
    <property type="evidence" value="ECO:0007669"/>
    <property type="project" value="TreeGrafter"/>
</dbReference>
<dbReference type="Pfam" id="PF18386">
    <property type="entry name" value="ROQ_II"/>
    <property type="match status" value="1"/>
</dbReference>
<dbReference type="GO" id="GO:0000288">
    <property type="term" value="P:nuclear-transcribed mRNA catabolic process, deadenylation-dependent decay"/>
    <property type="evidence" value="ECO:0007669"/>
    <property type="project" value="TreeGrafter"/>
</dbReference>
<comment type="catalytic activity">
    <reaction evidence="1">
        <text>S-ubiquitinyl-[E2 ubiquitin-conjugating enzyme]-L-cysteine + [acceptor protein]-L-lysine = [E2 ubiquitin-conjugating enzyme]-L-cysteine + N(6)-ubiquitinyl-[acceptor protein]-L-lysine.</text>
        <dbReference type="EC" id="2.3.2.27"/>
    </reaction>
</comment>
<dbReference type="GO" id="GO:0003729">
    <property type="term" value="F:mRNA binding"/>
    <property type="evidence" value="ECO:0007669"/>
    <property type="project" value="TreeGrafter"/>
</dbReference>
<dbReference type="GO" id="GO:0061630">
    <property type="term" value="F:ubiquitin protein ligase activity"/>
    <property type="evidence" value="ECO:0007669"/>
    <property type="project" value="UniProtKB-EC"/>
</dbReference>
<dbReference type="GO" id="GO:0003725">
    <property type="term" value="F:double-stranded RNA binding"/>
    <property type="evidence" value="ECO:0007669"/>
    <property type="project" value="TreeGrafter"/>
</dbReference>
<dbReference type="GO" id="GO:0010494">
    <property type="term" value="C:cytoplasmic stress granule"/>
    <property type="evidence" value="ECO:0007669"/>
    <property type="project" value="TreeGrafter"/>
</dbReference>
<evidence type="ECO:0000256" key="2">
    <source>
        <dbReference type="ARBA" id="ARBA00012483"/>
    </source>
</evidence>
<dbReference type="Gene3D" id="1.20.120.1790">
    <property type="match status" value="1"/>
</dbReference>
<feature type="domain" description="Roquin II" evidence="4">
    <location>
        <begin position="186"/>
        <end position="233"/>
    </location>
</feature>